<feature type="region of interest" description="Disordered" evidence="4">
    <location>
        <begin position="148"/>
        <end position="180"/>
    </location>
</feature>
<gene>
    <name evidence="8" type="primary">POP1</name>
    <name evidence="8" type="ORF">LTR25_007039</name>
</gene>
<dbReference type="Proteomes" id="UP001345827">
    <property type="component" value="Unassembled WGS sequence"/>
</dbReference>
<evidence type="ECO:0000259" key="6">
    <source>
        <dbReference type="Pfam" id="PF08170"/>
    </source>
</evidence>
<dbReference type="EC" id="3.1.26.5" evidence="8"/>
<feature type="domain" description="Pop1 N-terminal" evidence="5">
    <location>
        <begin position="57"/>
        <end position="267"/>
    </location>
</feature>
<sequence>MAPPPPSAGQKRKVASDRHANASQAHKRQKFYDARVIPVQPAKAALSTNGELNVASFIKAREFEIGALERSMQKVKKTLNTRAFQQVPRHMRRRTASHNAKKVPKRLRKRAKREMKEDNTPTVTKRTRTPSRRLRLRLGTAKLIKQLNQKRKTVRQKKKEAFSNAKQSDPENHVSSTRISRLKKNTLVEAPRATVKYKKRQVNKTWLPTHLWHTKRAHMTRPTEPLWRMAIPMSPTEKSYRPSHRAAGTHGCIAWDTSYMSTVACQGTKSGLESLLKAFGFSPQNHSSSLQKKWTAGTRFAEGWIYERDNPREAIAPVKIIWCIQSEKKVSCGEAVQSEDRMNVDENDQAPASVSQAQAKGKARLNHRILIRIHPSAFHQFWQELLKVAKMQKPQVLVEDLRFEIGSIDIQGPGSTESLLGVLKPFPDTNDSIAAVWTSLAGLNNPAALPQNALLAFDIVDPRLNHPPTQVRISQSSDTSQLEEVLVAWPVDEKLISSRLSSHKERWQVSNSLPSQKAINRRRALAQPGQTPAISAKDPRIPVVIIASRSEDRYNSKASNPQGTWTILLPWACVDPVWRSLMYYPLSSGGTPRFGGLKQKQQLAFEQKIRWFPGDLPGTEAGRAWERTESEKRFDEWIRRPPKNRTAWDRVDLGLGRHGEVGQGWTCDWEFLFESSKEVVDQDFKPGSVHTKAKPDQPKPLLLTQRQRKAAKAEAQREARAKEDPARRRNTSSPESDEEEDIRPPTPIAEPQYTQLSDGAGISLLKNLPSTKLPSVPALMTIRIILLDKGTPAPAARIYRLPTLPKPAAKPTNVTATTETKLASQDQDQPQSWSTEPPPAQHPPATSTTDSSAFSSTNVIRDLRTRWLALDTKSDSISNSKPRVPKQMTNKFGLSRQQHVYPRESLARINVLPKHAPQEIVDKFGPNSAFGRGDGEMPKEKPKMTQNKKRGGGGKESDPSDKPTTAAKEHHAASKKNANEAEAGYLDPDDGPAPSSAPMQEFQKLLNASPPEDEWSKHPPCPDVCDLIGFVTSGGYNLAEGRGTAVGSVWAQRLVEGWKQEDQKDGDGANKTNPHTHMDRQRRLCIVRNAGESIGRLGIWEVCG</sequence>
<reference evidence="8 9" key="1">
    <citation type="submission" date="2023-06" db="EMBL/GenBank/DDBJ databases">
        <title>Black Yeasts Isolated from many extreme environments.</title>
        <authorList>
            <person name="Coleine C."/>
            <person name="Stajich J.E."/>
            <person name="Selbmann L."/>
        </authorList>
    </citation>
    <scope>NUCLEOTIDE SEQUENCE [LARGE SCALE GENOMIC DNA]</scope>
    <source>
        <strain evidence="8 9">CCFEE 5887</strain>
    </source>
</reference>
<dbReference type="AlphaFoldDB" id="A0AAV9Q4J3"/>
<feature type="domain" description="POPLD" evidence="6">
    <location>
        <begin position="564"/>
        <end position="669"/>
    </location>
</feature>
<dbReference type="PANTHER" id="PTHR22731">
    <property type="entry name" value="RIBONUCLEASES P/MRP PROTEIN SUBUNIT POP1"/>
    <property type="match status" value="1"/>
</dbReference>
<keyword evidence="2" id="KW-0819">tRNA processing</keyword>
<feature type="region of interest" description="Disordered" evidence="4">
    <location>
        <begin position="805"/>
        <end position="856"/>
    </location>
</feature>
<dbReference type="Pfam" id="PF22770">
    <property type="entry name" value="POP1_C"/>
    <property type="match status" value="1"/>
</dbReference>
<feature type="compositionally biased region" description="Low complexity" evidence="4">
    <location>
        <begin position="845"/>
        <end position="856"/>
    </location>
</feature>
<dbReference type="GO" id="GO:0001682">
    <property type="term" value="P:tRNA 5'-leader removal"/>
    <property type="evidence" value="ECO:0007669"/>
    <property type="project" value="InterPro"/>
</dbReference>
<feature type="region of interest" description="Disordered" evidence="4">
    <location>
        <begin position="918"/>
        <end position="977"/>
    </location>
</feature>
<dbReference type="Pfam" id="PF06978">
    <property type="entry name" value="POP1_N"/>
    <property type="match status" value="1"/>
</dbReference>
<proteinExistence type="predicted"/>
<accession>A0AAV9Q4J3</accession>
<feature type="compositionally biased region" description="Basic and acidic residues" evidence="4">
    <location>
        <begin position="953"/>
        <end position="972"/>
    </location>
</feature>
<dbReference type="Pfam" id="PF08170">
    <property type="entry name" value="POPLD"/>
    <property type="match status" value="1"/>
</dbReference>
<feature type="compositionally biased region" description="Basic and acidic residues" evidence="4">
    <location>
        <begin position="933"/>
        <end position="943"/>
    </location>
</feature>
<dbReference type="PANTHER" id="PTHR22731:SF3">
    <property type="entry name" value="RIBONUCLEASES P_MRP PROTEIN SUBUNIT POP1"/>
    <property type="match status" value="1"/>
</dbReference>
<feature type="compositionally biased region" description="Polar residues" evidence="4">
    <location>
        <begin position="812"/>
        <end position="835"/>
    </location>
</feature>
<keyword evidence="9" id="KW-1185">Reference proteome</keyword>
<feature type="compositionally biased region" description="Basic and acidic residues" evidence="4">
    <location>
        <begin position="711"/>
        <end position="727"/>
    </location>
</feature>
<evidence type="ECO:0000256" key="4">
    <source>
        <dbReference type="SAM" id="MobiDB-lite"/>
    </source>
</evidence>
<evidence type="ECO:0000313" key="8">
    <source>
        <dbReference type="EMBL" id="KAK5534059.1"/>
    </source>
</evidence>
<keyword evidence="8" id="KW-0378">Hydrolase</keyword>
<dbReference type="GO" id="GO:0005655">
    <property type="term" value="C:nucleolar ribonuclease P complex"/>
    <property type="evidence" value="ECO:0007669"/>
    <property type="project" value="InterPro"/>
</dbReference>
<feature type="compositionally biased region" description="Polar residues" evidence="4">
    <location>
        <begin position="875"/>
        <end position="896"/>
    </location>
</feature>
<evidence type="ECO:0000313" key="9">
    <source>
        <dbReference type="Proteomes" id="UP001345827"/>
    </source>
</evidence>
<protein>
    <submittedName>
        <fullName evidence="8">Ribonucleases P/MRP protein subunit pop1</fullName>
        <ecNumber evidence="8">3.1.26.5</ecNumber>
    </submittedName>
</protein>
<comment type="subcellular location">
    <subcellularLocation>
        <location evidence="1">Nucleus</location>
    </subcellularLocation>
</comment>
<dbReference type="GO" id="GO:0000172">
    <property type="term" value="C:ribonuclease MRP complex"/>
    <property type="evidence" value="ECO:0007669"/>
    <property type="project" value="InterPro"/>
</dbReference>
<keyword evidence="3" id="KW-0539">Nucleus</keyword>
<feature type="region of interest" description="Disordered" evidence="4">
    <location>
        <begin position="1"/>
        <end position="29"/>
    </location>
</feature>
<evidence type="ECO:0000256" key="1">
    <source>
        <dbReference type="ARBA" id="ARBA00004123"/>
    </source>
</evidence>
<evidence type="ECO:0000256" key="3">
    <source>
        <dbReference type="ARBA" id="ARBA00023242"/>
    </source>
</evidence>
<dbReference type="InterPro" id="IPR009723">
    <property type="entry name" value="Pop1_N"/>
</dbReference>
<dbReference type="GO" id="GO:0004526">
    <property type="term" value="F:ribonuclease P activity"/>
    <property type="evidence" value="ECO:0007669"/>
    <property type="project" value="UniProtKB-EC"/>
</dbReference>
<name>A0AAV9Q4J3_9PEZI</name>
<comment type="caution">
    <text evidence="8">The sequence shown here is derived from an EMBL/GenBank/DDBJ whole genome shotgun (WGS) entry which is preliminary data.</text>
</comment>
<feature type="region of interest" description="Disordered" evidence="4">
    <location>
        <begin position="88"/>
        <end position="129"/>
    </location>
</feature>
<feature type="compositionally biased region" description="Basic residues" evidence="4">
    <location>
        <begin position="148"/>
        <end position="158"/>
    </location>
</feature>
<evidence type="ECO:0000256" key="2">
    <source>
        <dbReference type="ARBA" id="ARBA00022694"/>
    </source>
</evidence>
<feature type="region of interest" description="Disordered" evidence="4">
    <location>
        <begin position="686"/>
        <end position="754"/>
    </location>
</feature>
<feature type="domain" description="POP1 C-terminal" evidence="7">
    <location>
        <begin position="938"/>
        <end position="1101"/>
    </location>
</feature>
<organism evidence="8 9">
    <name type="scientific">Vermiconidia calcicola</name>
    <dbReference type="NCBI Taxonomy" id="1690605"/>
    <lineage>
        <taxon>Eukaryota</taxon>
        <taxon>Fungi</taxon>
        <taxon>Dikarya</taxon>
        <taxon>Ascomycota</taxon>
        <taxon>Pezizomycotina</taxon>
        <taxon>Dothideomycetes</taxon>
        <taxon>Dothideomycetidae</taxon>
        <taxon>Mycosphaerellales</taxon>
        <taxon>Extremaceae</taxon>
        <taxon>Vermiconidia</taxon>
    </lineage>
</organism>
<feature type="region of interest" description="Disordered" evidence="4">
    <location>
        <begin position="874"/>
        <end position="896"/>
    </location>
</feature>
<dbReference type="InterPro" id="IPR055079">
    <property type="entry name" value="POP1_C"/>
</dbReference>
<dbReference type="EMBL" id="JAXLQG010000012">
    <property type="protein sequence ID" value="KAK5534059.1"/>
    <property type="molecule type" value="Genomic_DNA"/>
</dbReference>
<dbReference type="InterPro" id="IPR039182">
    <property type="entry name" value="Pop1"/>
</dbReference>
<evidence type="ECO:0000259" key="5">
    <source>
        <dbReference type="Pfam" id="PF06978"/>
    </source>
</evidence>
<dbReference type="InterPro" id="IPR012590">
    <property type="entry name" value="POPLD_dom"/>
</dbReference>
<evidence type="ECO:0000259" key="7">
    <source>
        <dbReference type="Pfam" id="PF22770"/>
    </source>
</evidence>
<feature type="compositionally biased region" description="Basic residues" evidence="4">
    <location>
        <begin position="89"/>
        <end position="113"/>
    </location>
</feature>